<feature type="transmembrane region" description="Helical" evidence="6">
    <location>
        <begin position="211"/>
        <end position="231"/>
    </location>
</feature>
<evidence type="ECO:0000256" key="6">
    <source>
        <dbReference type="SAM" id="Phobius"/>
    </source>
</evidence>
<sequence>MSPSSNTGTAAAGSGSQRGANAPQPNLKQAAATASTRSILMGAIFLMATSAIGPGFLTQTAVFTNQLAAAFGFAILVSIIIDIAVQMNVWRVIGISGLRAQELGNVVFPGLGYLLTALIGIGGFVFNIGNIAGGGLGLNALLGIDAKIGGLITAGLAIIIFSIQRLGAALDKILVVLGVVMFALTIYVAFVSQPPVGEALTQTVWPETVDWVVVTTLVGGTVGGYITYAGAHRMLDSGTTGPENVKAVTRASVTAVVLTGVMRFVLFLAILGVVAGGIALNIDDNPAAEAFQAAAGDFGMRAFGAVLFAAALSSVIGASYTSATFIIPKKDHLRKAQNIVTIVFIVASATTFAFVGSAPAALLVFAGAFNGLVLPVGFTMIIYVAVFRQKDLLFGYNYPRWLIGLGMIGVVIAWFLAIRSFGGVWDFVF</sequence>
<name>A0AAP4BUH2_9CORY</name>
<accession>A0AAP4BUH2</accession>
<organism evidence="7 8">
    <name type="scientific">Corynebacterium propinquum</name>
    <dbReference type="NCBI Taxonomy" id="43769"/>
    <lineage>
        <taxon>Bacteria</taxon>
        <taxon>Bacillati</taxon>
        <taxon>Actinomycetota</taxon>
        <taxon>Actinomycetes</taxon>
        <taxon>Mycobacteriales</taxon>
        <taxon>Corynebacteriaceae</taxon>
        <taxon>Corynebacterium</taxon>
    </lineage>
</organism>
<comment type="subcellular location">
    <subcellularLocation>
        <location evidence="1">Membrane</location>
        <topology evidence="1">Multi-pass membrane protein</topology>
    </subcellularLocation>
</comment>
<keyword evidence="3 6" id="KW-1133">Transmembrane helix</keyword>
<feature type="transmembrane region" description="Helical" evidence="6">
    <location>
        <begin position="252"/>
        <end position="282"/>
    </location>
</feature>
<evidence type="ECO:0000256" key="3">
    <source>
        <dbReference type="ARBA" id="ARBA00022989"/>
    </source>
</evidence>
<keyword evidence="4 6" id="KW-0472">Membrane</keyword>
<dbReference type="GO" id="GO:0046873">
    <property type="term" value="F:metal ion transmembrane transporter activity"/>
    <property type="evidence" value="ECO:0007669"/>
    <property type="project" value="InterPro"/>
</dbReference>
<evidence type="ECO:0000313" key="7">
    <source>
        <dbReference type="EMBL" id="MDK4325549.1"/>
    </source>
</evidence>
<gene>
    <name evidence="7" type="ORF">QPX54_03340</name>
</gene>
<dbReference type="Pfam" id="PF01566">
    <property type="entry name" value="Nramp"/>
    <property type="match status" value="1"/>
</dbReference>
<feature type="transmembrane region" description="Helical" evidence="6">
    <location>
        <begin position="398"/>
        <end position="417"/>
    </location>
</feature>
<dbReference type="EMBL" id="JASNVP010000003">
    <property type="protein sequence ID" value="MDK4325549.1"/>
    <property type="molecule type" value="Genomic_DNA"/>
</dbReference>
<dbReference type="Proteomes" id="UP001226160">
    <property type="component" value="Unassembled WGS sequence"/>
</dbReference>
<feature type="region of interest" description="Disordered" evidence="5">
    <location>
        <begin position="1"/>
        <end position="27"/>
    </location>
</feature>
<dbReference type="AlphaFoldDB" id="A0AAP4BUH2"/>
<feature type="transmembrane region" description="Helical" evidence="6">
    <location>
        <begin position="63"/>
        <end position="85"/>
    </location>
</feature>
<keyword evidence="2 6" id="KW-0812">Transmembrane</keyword>
<evidence type="ECO:0000256" key="4">
    <source>
        <dbReference type="ARBA" id="ARBA00023136"/>
    </source>
</evidence>
<feature type="transmembrane region" description="Helical" evidence="6">
    <location>
        <begin position="106"/>
        <end position="128"/>
    </location>
</feature>
<comment type="caution">
    <text evidence="7">The sequence shown here is derived from an EMBL/GenBank/DDBJ whole genome shotgun (WGS) entry which is preliminary data.</text>
</comment>
<feature type="transmembrane region" description="Helical" evidence="6">
    <location>
        <begin position="362"/>
        <end position="386"/>
    </location>
</feature>
<proteinExistence type="predicted"/>
<evidence type="ECO:0000313" key="8">
    <source>
        <dbReference type="Proteomes" id="UP001226160"/>
    </source>
</evidence>
<feature type="transmembrane region" description="Helical" evidence="6">
    <location>
        <begin position="38"/>
        <end position="57"/>
    </location>
</feature>
<protein>
    <submittedName>
        <fullName evidence="7">Divalent metal cation transporter</fullName>
    </submittedName>
</protein>
<dbReference type="InterPro" id="IPR001046">
    <property type="entry name" value="NRAMP_fam"/>
</dbReference>
<dbReference type="GO" id="GO:0016020">
    <property type="term" value="C:membrane"/>
    <property type="evidence" value="ECO:0007669"/>
    <property type="project" value="UniProtKB-SubCell"/>
</dbReference>
<reference evidence="7" key="1">
    <citation type="submission" date="2023-05" db="EMBL/GenBank/DDBJ databases">
        <title>Metabolic capabilities are highly conserved among human nasal-associated Corynebacterium species in pangenomic analyses.</title>
        <authorList>
            <person name="Tran T.H."/>
            <person name="Roberts A.Q."/>
            <person name="Escapa I.F."/>
            <person name="Gao W."/>
            <person name="Conlan S."/>
            <person name="Kong H."/>
            <person name="Segre J.A."/>
            <person name="Kelly M.S."/>
            <person name="Lemon K.P."/>
        </authorList>
    </citation>
    <scope>NUCLEOTIDE SEQUENCE</scope>
    <source>
        <strain evidence="7">KPL2654</strain>
    </source>
</reference>
<feature type="transmembrane region" description="Helical" evidence="6">
    <location>
        <begin position="302"/>
        <end position="327"/>
    </location>
</feature>
<evidence type="ECO:0000256" key="1">
    <source>
        <dbReference type="ARBA" id="ARBA00004141"/>
    </source>
</evidence>
<evidence type="ECO:0000256" key="2">
    <source>
        <dbReference type="ARBA" id="ARBA00022692"/>
    </source>
</evidence>
<feature type="transmembrane region" description="Helical" evidence="6">
    <location>
        <begin position="140"/>
        <end position="161"/>
    </location>
</feature>
<dbReference type="RefSeq" id="WP_284589519.1">
    <property type="nucleotide sequence ID" value="NZ_JASNVP010000003.1"/>
</dbReference>
<evidence type="ECO:0000256" key="5">
    <source>
        <dbReference type="SAM" id="MobiDB-lite"/>
    </source>
</evidence>
<feature type="transmembrane region" description="Helical" evidence="6">
    <location>
        <begin position="339"/>
        <end position="356"/>
    </location>
</feature>
<feature type="transmembrane region" description="Helical" evidence="6">
    <location>
        <begin position="173"/>
        <end position="191"/>
    </location>
</feature>